<gene>
    <name evidence="2" type="ORF">SARC_17141</name>
</gene>
<proteinExistence type="predicted"/>
<dbReference type="AlphaFoldDB" id="A0A0L0F0T8"/>
<evidence type="ECO:0000259" key="1">
    <source>
        <dbReference type="PROSITE" id="PS50010"/>
    </source>
</evidence>
<feature type="domain" description="DH" evidence="1">
    <location>
        <begin position="1"/>
        <end position="72"/>
    </location>
</feature>
<dbReference type="InterPro" id="IPR000219">
    <property type="entry name" value="DH_dom"/>
</dbReference>
<feature type="non-terminal residue" evidence="2">
    <location>
        <position position="72"/>
    </location>
</feature>
<dbReference type="OrthoDB" id="660555at2759"/>
<dbReference type="GO" id="GO:0005085">
    <property type="term" value="F:guanyl-nucleotide exchange factor activity"/>
    <property type="evidence" value="ECO:0007669"/>
    <property type="project" value="InterPro"/>
</dbReference>
<reference evidence="2 3" key="1">
    <citation type="submission" date="2011-02" db="EMBL/GenBank/DDBJ databases">
        <title>The Genome Sequence of Sphaeroforma arctica JP610.</title>
        <authorList>
            <consortium name="The Broad Institute Genome Sequencing Platform"/>
            <person name="Russ C."/>
            <person name="Cuomo C."/>
            <person name="Young S.K."/>
            <person name="Zeng Q."/>
            <person name="Gargeya S."/>
            <person name="Alvarado L."/>
            <person name="Berlin A."/>
            <person name="Chapman S.B."/>
            <person name="Chen Z."/>
            <person name="Freedman E."/>
            <person name="Gellesch M."/>
            <person name="Goldberg J."/>
            <person name="Griggs A."/>
            <person name="Gujja S."/>
            <person name="Heilman E."/>
            <person name="Heiman D."/>
            <person name="Howarth C."/>
            <person name="Mehta T."/>
            <person name="Neiman D."/>
            <person name="Pearson M."/>
            <person name="Roberts A."/>
            <person name="Saif S."/>
            <person name="Shea T."/>
            <person name="Shenoy N."/>
            <person name="Sisk P."/>
            <person name="Stolte C."/>
            <person name="Sykes S."/>
            <person name="White J."/>
            <person name="Yandava C."/>
            <person name="Burger G."/>
            <person name="Gray M.W."/>
            <person name="Holland P.W.H."/>
            <person name="King N."/>
            <person name="Lang F.B.F."/>
            <person name="Roger A.J."/>
            <person name="Ruiz-Trillo I."/>
            <person name="Haas B."/>
            <person name="Nusbaum C."/>
            <person name="Birren B."/>
        </authorList>
    </citation>
    <scope>NUCLEOTIDE SEQUENCE [LARGE SCALE GENOMIC DNA]</scope>
    <source>
        <strain evidence="2 3">JP610</strain>
    </source>
</reference>
<dbReference type="EMBL" id="KQ251443">
    <property type="protein sequence ID" value="KNC70335.1"/>
    <property type="molecule type" value="Genomic_DNA"/>
</dbReference>
<dbReference type="Gene3D" id="1.20.900.10">
    <property type="entry name" value="Dbl homology (DH) domain"/>
    <property type="match status" value="1"/>
</dbReference>
<dbReference type="GeneID" id="25917645"/>
<dbReference type="PANTHER" id="PTHR12673:SF159">
    <property type="entry name" value="LD03170P"/>
    <property type="match status" value="1"/>
</dbReference>
<organism evidence="2 3">
    <name type="scientific">Sphaeroforma arctica JP610</name>
    <dbReference type="NCBI Taxonomy" id="667725"/>
    <lineage>
        <taxon>Eukaryota</taxon>
        <taxon>Ichthyosporea</taxon>
        <taxon>Ichthyophonida</taxon>
        <taxon>Sphaeroforma</taxon>
    </lineage>
</organism>
<dbReference type="PANTHER" id="PTHR12673">
    <property type="entry name" value="FACIOGENITAL DYSPLASIA PROTEIN"/>
    <property type="match status" value="1"/>
</dbReference>
<protein>
    <recommendedName>
        <fullName evidence="1">DH domain-containing protein</fullName>
    </recommendedName>
</protein>
<evidence type="ECO:0000313" key="2">
    <source>
        <dbReference type="EMBL" id="KNC70335.1"/>
    </source>
</evidence>
<sequence>MILPIHTELLQTLEARRGDEKAVTEYIGDVFTNLVPYFKMYSLYVSNYPVAMETLVKLKSKPALEFLEACQK</sequence>
<keyword evidence="3" id="KW-1185">Reference proteome</keyword>
<dbReference type="InterPro" id="IPR051092">
    <property type="entry name" value="FYVE_RhoGEF_PH"/>
</dbReference>
<dbReference type="PROSITE" id="PS50010">
    <property type="entry name" value="DH_2"/>
    <property type="match status" value="1"/>
</dbReference>
<evidence type="ECO:0000313" key="3">
    <source>
        <dbReference type="Proteomes" id="UP000054560"/>
    </source>
</evidence>
<name>A0A0L0F0T8_9EUKA</name>
<dbReference type="Pfam" id="PF00621">
    <property type="entry name" value="RhoGEF"/>
    <property type="match status" value="1"/>
</dbReference>
<dbReference type="RefSeq" id="XP_014144237.1">
    <property type="nucleotide sequence ID" value="XM_014288762.1"/>
</dbReference>
<dbReference type="Proteomes" id="UP000054560">
    <property type="component" value="Unassembled WGS sequence"/>
</dbReference>
<dbReference type="SUPFAM" id="SSF48065">
    <property type="entry name" value="DBL homology domain (DH-domain)"/>
    <property type="match status" value="1"/>
</dbReference>
<dbReference type="InterPro" id="IPR035899">
    <property type="entry name" value="DBL_dom_sf"/>
</dbReference>
<dbReference type="GO" id="GO:0005737">
    <property type="term" value="C:cytoplasm"/>
    <property type="evidence" value="ECO:0007669"/>
    <property type="project" value="TreeGrafter"/>
</dbReference>
<accession>A0A0L0F0T8</accession>